<reference evidence="3" key="1">
    <citation type="submission" date="2016-07" db="EMBL/GenBank/DDBJ databases">
        <title>New class B carbapenemase carried by novel plasmid in Pseudomonas putida enviromental strain in eastern Amazonia.</title>
        <authorList>
            <person name="Souza C.O."/>
            <person name="Lima K.V."/>
            <person name="Brasiliense D.M."/>
            <person name="Perez-Chaparro P.J."/>
            <person name="Mamizuka E.M."/>
            <person name="Lima M.O."/>
            <person name="Lima L.N."/>
            <person name="McCulloch J.A."/>
        </authorList>
    </citation>
    <scope>NUCLEOTIDE SEQUENCE [LARGE SCALE GENOMIC DNA]</scope>
    <source>
        <strain evidence="3">IEC33019</strain>
    </source>
</reference>
<evidence type="ECO:0000256" key="1">
    <source>
        <dbReference type="SAM" id="MobiDB-lite"/>
    </source>
</evidence>
<gene>
    <name evidence="3" type="ORF">IEC33019_2130</name>
</gene>
<sequence>MVRMPGSKEWSKDLPDSIDWNNLVSPRAPRPEIGVRDKNEQNDHTQPMNDITREELNALLENHQLKADARLKEFEGRVADGLLKMDHSLQLLDKDLSGVRGLKGTIILNSVLSVIAIVGITIAVMAYGVANFDSGRDTSAALQEMKQQSFETRQLLEQVKAQQKAPQAAQ</sequence>
<protein>
    <submittedName>
        <fullName evidence="3">Uncharacterized protein</fullName>
    </submittedName>
</protein>
<accession>A0A1B2F655</accession>
<keyword evidence="2" id="KW-0472">Membrane</keyword>
<feature type="compositionally biased region" description="Basic and acidic residues" evidence="1">
    <location>
        <begin position="29"/>
        <end position="43"/>
    </location>
</feature>
<keyword evidence="2" id="KW-1133">Transmembrane helix</keyword>
<proteinExistence type="predicted"/>
<feature type="transmembrane region" description="Helical" evidence="2">
    <location>
        <begin position="106"/>
        <end position="130"/>
    </location>
</feature>
<feature type="region of interest" description="Disordered" evidence="1">
    <location>
        <begin position="1"/>
        <end position="48"/>
    </location>
</feature>
<keyword evidence="2" id="KW-0812">Transmembrane</keyword>
<evidence type="ECO:0000256" key="2">
    <source>
        <dbReference type="SAM" id="Phobius"/>
    </source>
</evidence>
<organism evidence="3">
    <name type="scientific">Pseudomonas putida</name>
    <name type="common">Arthrobacter siderocapsulatus</name>
    <dbReference type="NCBI Taxonomy" id="303"/>
    <lineage>
        <taxon>Bacteria</taxon>
        <taxon>Pseudomonadati</taxon>
        <taxon>Pseudomonadota</taxon>
        <taxon>Gammaproteobacteria</taxon>
        <taxon>Pseudomonadales</taxon>
        <taxon>Pseudomonadaceae</taxon>
        <taxon>Pseudomonas</taxon>
    </lineage>
</organism>
<dbReference type="AlphaFoldDB" id="A0A1B2F655"/>
<evidence type="ECO:0000313" key="3">
    <source>
        <dbReference type="EMBL" id="ANY87687.1"/>
    </source>
</evidence>
<dbReference type="RefSeq" id="WP_099593515.1">
    <property type="nucleotide sequence ID" value="NZ_CP016634.1"/>
</dbReference>
<name>A0A1B2F655_PSEPU</name>
<dbReference type="EMBL" id="CP016634">
    <property type="protein sequence ID" value="ANY87687.1"/>
    <property type="molecule type" value="Genomic_DNA"/>
</dbReference>